<dbReference type="PROSITE" id="PS00758">
    <property type="entry name" value="ARGE_DAPE_CPG2_1"/>
    <property type="match status" value="1"/>
</dbReference>
<dbReference type="InterPro" id="IPR008007">
    <property type="entry name" value="Peptidase_M42"/>
</dbReference>
<dbReference type="SUPFAM" id="SSF53187">
    <property type="entry name" value="Zn-dependent exopeptidases"/>
    <property type="match status" value="1"/>
</dbReference>
<sequence length="468" mass="52193">MKTWAQLFVRHGFKLEEQDAGVFDCRKETERNMTFLLECLEKGQANVNYVASLQELTITSEPLMEEKWISILNFKWRGRGEGLYFSAETEEPAICELDTFIAGIVRQLNRLGLHTNGSCDGHGRNAASISMLREDEVEVTTKILLAAGVKKVVTRGKNIRLLVSKREQLLDVAETLSVIQKDWLGEDVSYIRQQFFYQSLEELLSIDGCSGEEGAVREYILSKLHGLVDHVSVDHNGNVLSQKTYGSGTGPTLLLNAHMDTVDCFAPGRVIVKKGAEWSSSEGILGADDRAGVAVVLAMADWLEGTRFNGKVKYIFTVEEEVGLVGASGVHNYFLWDVDAAIVVDRRGTGDIVVSCGGYLPFCHEKYGEFLESVAVLKGLEGWKTTAGGSSDTRVWAEHGIQSVNLSVGYQGEHTDREILDVEACYKTLKLVQGVFQESRELQRVLRRIKMLETMKRRGTRLVDKEIK</sequence>
<dbReference type="EMBL" id="JAUSUG010000002">
    <property type="protein sequence ID" value="MDQ0253348.1"/>
    <property type="molecule type" value="Genomic_DNA"/>
</dbReference>
<evidence type="ECO:0000256" key="2">
    <source>
        <dbReference type="ARBA" id="ARBA00022801"/>
    </source>
</evidence>
<keyword evidence="2" id="KW-0378">Hydrolase</keyword>
<gene>
    <name evidence="3" type="ORF">J2S74_000720</name>
</gene>
<dbReference type="Proteomes" id="UP001230005">
    <property type="component" value="Unassembled WGS sequence"/>
</dbReference>
<protein>
    <recommendedName>
        <fullName evidence="5">Peptidase M28</fullName>
    </recommendedName>
</protein>
<accession>A0ABT9ZQ28</accession>
<keyword evidence="4" id="KW-1185">Reference proteome</keyword>
<dbReference type="Pfam" id="PF05343">
    <property type="entry name" value="Peptidase_M42"/>
    <property type="match status" value="1"/>
</dbReference>
<dbReference type="RefSeq" id="WP_307321864.1">
    <property type="nucleotide sequence ID" value="NZ_JAUSUG010000002.1"/>
</dbReference>
<keyword evidence="1" id="KW-0479">Metal-binding</keyword>
<proteinExistence type="predicted"/>
<evidence type="ECO:0000313" key="4">
    <source>
        <dbReference type="Proteomes" id="UP001230005"/>
    </source>
</evidence>
<dbReference type="InterPro" id="IPR001261">
    <property type="entry name" value="ArgE/DapE_CS"/>
</dbReference>
<organism evidence="3 4">
    <name type="scientific">Evansella vedderi</name>
    <dbReference type="NCBI Taxonomy" id="38282"/>
    <lineage>
        <taxon>Bacteria</taxon>
        <taxon>Bacillati</taxon>
        <taxon>Bacillota</taxon>
        <taxon>Bacilli</taxon>
        <taxon>Bacillales</taxon>
        <taxon>Bacillaceae</taxon>
        <taxon>Evansella</taxon>
    </lineage>
</organism>
<evidence type="ECO:0000313" key="3">
    <source>
        <dbReference type="EMBL" id="MDQ0253348.1"/>
    </source>
</evidence>
<reference evidence="3 4" key="1">
    <citation type="submission" date="2023-07" db="EMBL/GenBank/DDBJ databases">
        <title>Genomic Encyclopedia of Type Strains, Phase IV (KMG-IV): sequencing the most valuable type-strain genomes for metagenomic binning, comparative biology and taxonomic classification.</title>
        <authorList>
            <person name="Goeker M."/>
        </authorList>
    </citation>
    <scope>NUCLEOTIDE SEQUENCE [LARGE SCALE GENOMIC DNA]</scope>
    <source>
        <strain evidence="3 4">DSM 9768</strain>
    </source>
</reference>
<evidence type="ECO:0000256" key="1">
    <source>
        <dbReference type="ARBA" id="ARBA00022723"/>
    </source>
</evidence>
<dbReference type="Gene3D" id="3.40.630.10">
    <property type="entry name" value="Zn peptidases"/>
    <property type="match status" value="1"/>
</dbReference>
<evidence type="ECO:0008006" key="5">
    <source>
        <dbReference type="Google" id="ProtNLM"/>
    </source>
</evidence>
<dbReference type="PANTHER" id="PTHR32481">
    <property type="entry name" value="AMINOPEPTIDASE"/>
    <property type="match status" value="1"/>
</dbReference>
<comment type="caution">
    <text evidence="3">The sequence shown here is derived from an EMBL/GenBank/DDBJ whole genome shotgun (WGS) entry which is preliminary data.</text>
</comment>
<name>A0ABT9ZQ28_9BACI</name>
<dbReference type="PANTHER" id="PTHR32481:SF0">
    <property type="entry name" value="AMINOPEPTIDASE YPDE-RELATED"/>
    <property type="match status" value="1"/>
</dbReference>
<dbReference type="InterPro" id="IPR051464">
    <property type="entry name" value="Peptidase_M42_aminopept"/>
</dbReference>